<evidence type="ECO:0000256" key="1">
    <source>
        <dbReference type="SAM" id="MobiDB-lite"/>
    </source>
</evidence>
<name>A0ABT9LM40_STRGD</name>
<organism evidence="2 3">
    <name type="scientific">Streptomyces griseoviridis</name>
    <dbReference type="NCBI Taxonomy" id="45398"/>
    <lineage>
        <taxon>Bacteria</taxon>
        <taxon>Bacillati</taxon>
        <taxon>Actinomycetota</taxon>
        <taxon>Actinomycetes</taxon>
        <taxon>Kitasatosporales</taxon>
        <taxon>Streptomycetaceae</taxon>
        <taxon>Streptomyces</taxon>
    </lineage>
</organism>
<dbReference type="Proteomes" id="UP001231675">
    <property type="component" value="Unassembled WGS sequence"/>
</dbReference>
<sequence length="191" mass="18536">MRTSSTRAEGHDVGEGDAVLLGVGEPGDVPAPDEGRAVLVHGVAQDAGGVADQGERLARAQGGLDEPDGVGVLGEVPERAVAAGVEDRVEVVGGDAVEADGVGEGGHGLLVGLEAAGLLGLEAGFVALGVQRGTAALGGGQGDVPAGLLEAVVGSGQFLQPEAGLPAGVAEPVVRGEDDEDLHGGVLPVSQ</sequence>
<proteinExistence type="predicted"/>
<comment type="caution">
    <text evidence="2">The sequence shown here is derived from an EMBL/GenBank/DDBJ whole genome shotgun (WGS) entry which is preliminary data.</text>
</comment>
<protein>
    <submittedName>
        <fullName evidence="2">Uncharacterized protein</fullName>
    </submittedName>
</protein>
<gene>
    <name evidence="2" type="ORF">J2S47_005113</name>
</gene>
<keyword evidence="3" id="KW-1185">Reference proteome</keyword>
<dbReference type="EMBL" id="JAURUD010000001">
    <property type="protein sequence ID" value="MDP9684611.1"/>
    <property type="molecule type" value="Genomic_DNA"/>
</dbReference>
<accession>A0ABT9LM40</accession>
<evidence type="ECO:0000313" key="2">
    <source>
        <dbReference type="EMBL" id="MDP9684611.1"/>
    </source>
</evidence>
<reference evidence="2 3" key="1">
    <citation type="submission" date="2023-07" db="EMBL/GenBank/DDBJ databases">
        <title>Sequencing the genomes of 1000 actinobacteria strains.</title>
        <authorList>
            <person name="Klenk H.-P."/>
        </authorList>
    </citation>
    <scope>NUCLEOTIDE SEQUENCE [LARGE SCALE GENOMIC DNA]</scope>
    <source>
        <strain evidence="2 3">DSM 40229</strain>
    </source>
</reference>
<evidence type="ECO:0000313" key="3">
    <source>
        <dbReference type="Proteomes" id="UP001231675"/>
    </source>
</evidence>
<feature type="region of interest" description="Disordered" evidence="1">
    <location>
        <begin position="1"/>
        <end position="34"/>
    </location>
</feature>